<dbReference type="InterPro" id="IPR052521">
    <property type="entry name" value="Cell_div_SPOR-domain"/>
</dbReference>
<reference evidence="3 4" key="1">
    <citation type="submission" date="2018-05" db="EMBL/GenBank/DDBJ databases">
        <title>Freshwater and sediment microbial communities from various areas in North America, analyzing microbe dynamics in response to fracking.</title>
        <authorList>
            <person name="Lamendella R."/>
        </authorList>
    </citation>
    <scope>NUCLEOTIDE SEQUENCE [LARGE SCALE GENOMIC DNA]</scope>
    <source>
        <strain evidence="3 4">125B1</strain>
    </source>
</reference>
<dbReference type="GO" id="GO:0030428">
    <property type="term" value="C:cell septum"/>
    <property type="evidence" value="ECO:0007669"/>
    <property type="project" value="TreeGrafter"/>
</dbReference>
<dbReference type="GO" id="GO:0032153">
    <property type="term" value="C:cell division site"/>
    <property type="evidence" value="ECO:0007669"/>
    <property type="project" value="TreeGrafter"/>
</dbReference>
<dbReference type="GO" id="GO:0042834">
    <property type="term" value="F:peptidoglycan binding"/>
    <property type="evidence" value="ECO:0007669"/>
    <property type="project" value="InterPro"/>
</dbReference>
<dbReference type="GO" id="GO:0032506">
    <property type="term" value="P:cytokinetic process"/>
    <property type="evidence" value="ECO:0007669"/>
    <property type="project" value="TreeGrafter"/>
</dbReference>
<evidence type="ECO:0000256" key="1">
    <source>
        <dbReference type="SAM" id="MobiDB-lite"/>
    </source>
</evidence>
<name>A0A317QD64_9GAMM</name>
<dbReference type="RefSeq" id="WP_110074846.1">
    <property type="nucleotide sequence ID" value="NZ_QGTT01000001.1"/>
</dbReference>
<feature type="compositionally biased region" description="Low complexity" evidence="1">
    <location>
        <begin position="84"/>
        <end position="99"/>
    </location>
</feature>
<evidence type="ECO:0000259" key="2">
    <source>
        <dbReference type="PROSITE" id="PS51724"/>
    </source>
</evidence>
<comment type="caution">
    <text evidence="3">The sequence shown here is derived from an EMBL/GenBank/DDBJ whole genome shotgun (WGS) entry which is preliminary data.</text>
</comment>
<dbReference type="PROSITE" id="PS51724">
    <property type="entry name" value="SPOR"/>
    <property type="match status" value="1"/>
</dbReference>
<dbReference type="Gene3D" id="3.30.70.1070">
    <property type="entry name" value="Sporulation related repeat"/>
    <property type="match status" value="1"/>
</dbReference>
<protein>
    <submittedName>
        <fullName evidence="3">DedD protein</fullName>
    </submittedName>
</protein>
<dbReference type="EMBL" id="QGTT01000001">
    <property type="protein sequence ID" value="PWW16105.1"/>
    <property type="molecule type" value="Genomic_DNA"/>
</dbReference>
<dbReference type="Proteomes" id="UP000246964">
    <property type="component" value="Unassembled WGS sequence"/>
</dbReference>
<organism evidence="3 4">
    <name type="scientific">Pseudidiomarina maritima</name>
    <dbReference type="NCBI Taxonomy" id="519453"/>
    <lineage>
        <taxon>Bacteria</taxon>
        <taxon>Pseudomonadati</taxon>
        <taxon>Pseudomonadota</taxon>
        <taxon>Gammaproteobacteria</taxon>
        <taxon>Alteromonadales</taxon>
        <taxon>Idiomarinaceae</taxon>
        <taxon>Pseudidiomarina</taxon>
    </lineage>
</organism>
<gene>
    <name evidence="3" type="ORF">DET45_101210</name>
</gene>
<keyword evidence="4" id="KW-1185">Reference proteome</keyword>
<dbReference type="OrthoDB" id="7069135at2"/>
<feature type="region of interest" description="Disordered" evidence="1">
    <location>
        <begin position="79"/>
        <end position="99"/>
    </location>
</feature>
<dbReference type="Pfam" id="PF05036">
    <property type="entry name" value="SPOR"/>
    <property type="match status" value="1"/>
</dbReference>
<sequence>MASQLQNRLVGSVILIALAVIILPELLDGKPPQQQEQFETIPLQPEVAVTSTPVAEIPTEQLPPSLDDVATVELTADTAPTLNQSAPASSTPAAAQPPSAAALKESGWVIQLGAFRNQQSVDQLVAELQAAGYAAYREQVAGSQGPLHKLMVGPKLVKSELEQDLPKLKQITSLNGKVVRYQP</sequence>
<accession>A0A317QD64</accession>
<evidence type="ECO:0000313" key="3">
    <source>
        <dbReference type="EMBL" id="PWW16105.1"/>
    </source>
</evidence>
<dbReference type="SUPFAM" id="SSF110997">
    <property type="entry name" value="Sporulation related repeat"/>
    <property type="match status" value="1"/>
</dbReference>
<dbReference type="PANTHER" id="PTHR38687">
    <property type="entry name" value="CELL DIVISION PROTEIN DEDD-RELATED"/>
    <property type="match status" value="1"/>
</dbReference>
<dbReference type="InterPro" id="IPR007730">
    <property type="entry name" value="SPOR-like_dom"/>
</dbReference>
<dbReference type="InterPro" id="IPR036680">
    <property type="entry name" value="SPOR-like_sf"/>
</dbReference>
<evidence type="ECO:0000313" key="4">
    <source>
        <dbReference type="Proteomes" id="UP000246964"/>
    </source>
</evidence>
<proteinExistence type="predicted"/>
<dbReference type="PANTHER" id="PTHR38687:SF1">
    <property type="entry name" value="CELL DIVISION PROTEIN DEDD"/>
    <property type="match status" value="1"/>
</dbReference>
<dbReference type="AlphaFoldDB" id="A0A317QD64"/>
<feature type="domain" description="SPOR" evidence="2">
    <location>
        <begin position="102"/>
        <end position="181"/>
    </location>
</feature>